<sequence length="101" mass="11440">MAMNSSFGHQSAVNERRLALKLSLYVLIHVIQFGAGVVEAAWVVIEEPPIGVRYATVFIGATGDQTPEYFWRRYGKAECKKDYGHNPGKLYSHEIELARER</sequence>
<evidence type="ECO:0000313" key="2">
    <source>
        <dbReference type="Proteomes" id="UP000596742"/>
    </source>
</evidence>
<protein>
    <submittedName>
        <fullName evidence="1">Uncharacterized protein</fullName>
    </submittedName>
</protein>
<gene>
    <name evidence="1" type="ORF">MGAL_10B040436</name>
</gene>
<accession>A0A8B6GYU4</accession>
<dbReference type="AlphaFoldDB" id="A0A8B6GYU4"/>
<name>A0A8B6GYU4_MYTGA</name>
<keyword evidence="2" id="KW-1185">Reference proteome</keyword>
<reference evidence="1" key="1">
    <citation type="submission" date="2018-11" db="EMBL/GenBank/DDBJ databases">
        <authorList>
            <person name="Alioto T."/>
            <person name="Alioto T."/>
        </authorList>
    </citation>
    <scope>NUCLEOTIDE SEQUENCE</scope>
</reference>
<comment type="caution">
    <text evidence="1">The sequence shown here is derived from an EMBL/GenBank/DDBJ whole genome shotgun (WGS) entry which is preliminary data.</text>
</comment>
<dbReference type="EMBL" id="UYJE01009190">
    <property type="protein sequence ID" value="VDI71061.1"/>
    <property type="molecule type" value="Genomic_DNA"/>
</dbReference>
<proteinExistence type="predicted"/>
<evidence type="ECO:0000313" key="1">
    <source>
        <dbReference type="EMBL" id="VDI71061.1"/>
    </source>
</evidence>
<dbReference type="Proteomes" id="UP000596742">
    <property type="component" value="Unassembled WGS sequence"/>
</dbReference>
<organism evidence="1 2">
    <name type="scientific">Mytilus galloprovincialis</name>
    <name type="common">Mediterranean mussel</name>
    <dbReference type="NCBI Taxonomy" id="29158"/>
    <lineage>
        <taxon>Eukaryota</taxon>
        <taxon>Metazoa</taxon>
        <taxon>Spiralia</taxon>
        <taxon>Lophotrochozoa</taxon>
        <taxon>Mollusca</taxon>
        <taxon>Bivalvia</taxon>
        <taxon>Autobranchia</taxon>
        <taxon>Pteriomorphia</taxon>
        <taxon>Mytilida</taxon>
        <taxon>Mytiloidea</taxon>
        <taxon>Mytilidae</taxon>
        <taxon>Mytilinae</taxon>
        <taxon>Mytilus</taxon>
    </lineage>
</organism>